<dbReference type="EMBL" id="BAABME010007473">
    <property type="protein sequence ID" value="GAA0170973.1"/>
    <property type="molecule type" value="Genomic_DNA"/>
</dbReference>
<organism evidence="2 3">
    <name type="scientific">Lithospermum erythrorhizon</name>
    <name type="common">Purple gromwell</name>
    <name type="synonym">Lithospermum officinale var. erythrorhizon</name>
    <dbReference type="NCBI Taxonomy" id="34254"/>
    <lineage>
        <taxon>Eukaryota</taxon>
        <taxon>Viridiplantae</taxon>
        <taxon>Streptophyta</taxon>
        <taxon>Embryophyta</taxon>
        <taxon>Tracheophyta</taxon>
        <taxon>Spermatophyta</taxon>
        <taxon>Magnoliopsida</taxon>
        <taxon>eudicotyledons</taxon>
        <taxon>Gunneridae</taxon>
        <taxon>Pentapetalae</taxon>
        <taxon>asterids</taxon>
        <taxon>lamiids</taxon>
        <taxon>Boraginales</taxon>
        <taxon>Boraginaceae</taxon>
        <taxon>Boraginoideae</taxon>
        <taxon>Lithospermeae</taxon>
        <taxon>Lithospermum</taxon>
    </lineage>
</organism>
<feature type="compositionally biased region" description="Basic and acidic residues" evidence="1">
    <location>
        <begin position="156"/>
        <end position="174"/>
    </location>
</feature>
<comment type="caution">
    <text evidence="2">The sequence shown here is derived from an EMBL/GenBank/DDBJ whole genome shotgun (WGS) entry which is preliminary data.</text>
</comment>
<evidence type="ECO:0000313" key="2">
    <source>
        <dbReference type="EMBL" id="GAA0170973.1"/>
    </source>
</evidence>
<name>A0AAV3R7U8_LITER</name>
<dbReference type="AlphaFoldDB" id="A0AAV3R7U8"/>
<dbReference type="PANTHER" id="PTHR33240">
    <property type="entry name" value="OS08G0508500 PROTEIN"/>
    <property type="match status" value="1"/>
</dbReference>
<feature type="region of interest" description="Disordered" evidence="1">
    <location>
        <begin position="120"/>
        <end position="174"/>
    </location>
</feature>
<accession>A0AAV3R7U8</accession>
<evidence type="ECO:0000256" key="1">
    <source>
        <dbReference type="SAM" id="MobiDB-lite"/>
    </source>
</evidence>
<dbReference type="PANTHER" id="PTHR33240:SF15">
    <property type="entry name" value="GAG-PRO-LIKE PROTEIN"/>
    <property type="match status" value="1"/>
</dbReference>
<keyword evidence="3" id="KW-1185">Reference proteome</keyword>
<protein>
    <submittedName>
        <fullName evidence="2">Uncharacterized protein</fullName>
    </submittedName>
</protein>
<proteinExistence type="predicted"/>
<dbReference type="Proteomes" id="UP001454036">
    <property type="component" value="Unassembled WGS sequence"/>
</dbReference>
<gene>
    <name evidence="2" type="ORF">LIER_25119</name>
</gene>
<evidence type="ECO:0000313" key="3">
    <source>
        <dbReference type="Proteomes" id="UP001454036"/>
    </source>
</evidence>
<sequence>MKNELISFSDKECVGIELPHNDPVVIAPVIVNFTVERLLMNTVGEVTLDSTVGKGTRISTIRAQFIVADLEDASYNGLIGRPILTVLRAIVSPFHKMKFPSVGGIGESCDDQKKARVCYQTSVPPLNKGKSEQGRKRSRGNHMEVNTVRNEEEEDNSPKQRDNEKKGEPHEEVEEIRFEQGKADKTFRIGTKLGEEHKQRLIALVREYADIFAWGPKDMPGINPKVAMHKVYVLKINEN</sequence>
<reference evidence="2 3" key="1">
    <citation type="submission" date="2024-01" db="EMBL/GenBank/DDBJ databases">
        <title>The complete chloroplast genome sequence of Lithospermum erythrorhizon: insights into the phylogenetic relationship among Boraginaceae species and the maternal lineages of purple gromwells.</title>
        <authorList>
            <person name="Okada T."/>
            <person name="Watanabe K."/>
        </authorList>
    </citation>
    <scope>NUCLEOTIDE SEQUENCE [LARGE SCALE GENOMIC DNA]</scope>
</reference>